<feature type="domain" description="DUF7102" evidence="2">
    <location>
        <begin position="218"/>
        <end position="391"/>
    </location>
</feature>
<dbReference type="Proteomes" id="UP000076632">
    <property type="component" value="Unassembled WGS sequence"/>
</dbReference>
<dbReference type="InParanoid" id="A0A164ZNW1"/>
<accession>A0A164ZNW1</accession>
<name>A0A164ZNW1_XYLHT</name>
<dbReference type="InterPro" id="IPR055528">
    <property type="entry name" value="DUF7102"/>
</dbReference>
<feature type="region of interest" description="Disordered" evidence="1">
    <location>
        <begin position="61"/>
        <end position="101"/>
    </location>
</feature>
<dbReference type="InterPro" id="IPR057559">
    <property type="entry name" value="SAM_6"/>
</dbReference>
<evidence type="ECO:0000256" key="1">
    <source>
        <dbReference type="SAM" id="MobiDB-lite"/>
    </source>
</evidence>
<dbReference type="AlphaFoldDB" id="A0A164ZNW1"/>
<dbReference type="Pfam" id="PF23394">
    <property type="entry name" value="DUF7102"/>
    <property type="match status" value="1"/>
</dbReference>
<dbReference type="EMBL" id="KV407466">
    <property type="protein sequence ID" value="KZF19323.1"/>
    <property type="molecule type" value="Genomic_DNA"/>
</dbReference>
<reference evidence="4 5" key="1">
    <citation type="journal article" date="2016" name="Fungal Biol.">
        <title>The genome of Xylona heveae provides a window into fungal endophytism.</title>
        <authorList>
            <person name="Gazis R."/>
            <person name="Kuo A."/>
            <person name="Riley R."/>
            <person name="LaButti K."/>
            <person name="Lipzen A."/>
            <person name="Lin J."/>
            <person name="Amirebrahimi M."/>
            <person name="Hesse C.N."/>
            <person name="Spatafora J.W."/>
            <person name="Henrissat B."/>
            <person name="Hainaut M."/>
            <person name="Grigoriev I.V."/>
            <person name="Hibbett D.S."/>
        </authorList>
    </citation>
    <scope>NUCLEOTIDE SEQUENCE [LARGE SCALE GENOMIC DNA]</scope>
    <source>
        <strain evidence="4 5">TC161</strain>
    </source>
</reference>
<dbReference type="RefSeq" id="XP_018184878.1">
    <property type="nucleotide sequence ID" value="XM_018335492.1"/>
</dbReference>
<proteinExistence type="predicted"/>
<evidence type="ECO:0000259" key="2">
    <source>
        <dbReference type="Pfam" id="PF23394"/>
    </source>
</evidence>
<evidence type="ECO:0000313" key="4">
    <source>
        <dbReference type="EMBL" id="KZF19323.1"/>
    </source>
</evidence>
<dbReference type="GeneID" id="28900629"/>
<organism evidence="4 5">
    <name type="scientific">Xylona heveae (strain CBS 132557 / TC161)</name>
    <dbReference type="NCBI Taxonomy" id="1328760"/>
    <lineage>
        <taxon>Eukaryota</taxon>
        <taxon>Fungi</taxon>
        <taxon>Dikarya</taxon>
        <taxon>Ascomycota</taxon>
        <taxon>Pezizomycotina</taxon>
        <taxon>Xylonomycetes</taxon>
        <taxon>Xylonales</taxon>
        <taxon>Xylonaceae</taxon>
        <taxon>Xylona</taxon>
    </lineage>
</organism>
<evidence type="ECO:0000313" key="5">
    <source>
        <dbReference type="Proteomes" id="UP000076632"/>
    </source>
</evidence>
<keyword evidence="5" id="KW-1185">Reference proteome</keyword>
<dbReference type="Pfam" id="PF23395">
    <property type="entry name" value="SAM_6"/>
    <property type="match status" value="1"/>
</dbReference>
<feature type="region of interest" description="Disordered" evidence="1">
    <location>
        <begin position="1"/>
        <end position="29"/>
    </location>
</feature>
<feature type="compositionally biased region" description="Polar residues" evidence="1">
    <location>
        <begin position="1"/>
        <end position="21"/>
    </location>
</feature>
<sequence length="485" mass="53383">MGLRDTGTTSSWFTKTPSGSDLGTARVGRSEEASIQRSCSLLSPPLTGVSAAKATDLRLGRLEDEYSDSPTKGNRQENRRKELTQGGGNGKRPRLVNGGGEDLGAVVKRRKLMLEKCQWHADRSKSRYQEVVNGHLSLENFSTKRSLENFLKARGGKGILLRDSEEVDKASKQALCSTAGPREINRSETLSECVGPCGRLGESKPFPAPFLGTVVPPLTFIISSALMKQRILFRAIEKLCPQATFIERDFLAHARLSSREHLSNPTWEIESEADLIISPGTGIICTTIQKIRQRAPPGSAPRAGLRERIDHVVARYEHLIILVYESGVVLQGEQAKAIGATNLGENDCEAFAELVGHVSKYGPGEVQFIFVAGGEIEMAKWIVALAIKYGRAIKEPKLLQDETLWELFLRKAGVNAYAAQIVLSELKIPSETRKQGNVGLDAKCDSGLSAFVKMPIFERLKRFERIFGGQKALLKVSATLDRKWR</sequence>
<protein>
    <submittedName>
        <fullName evidence="4">Uncharacterized protein</fullName>
    </submittedName>
</protein>
<evidence type="ECO:0000259" key="3">
    <source>
        <dbReference type="Pfam" id="PF23395"/>
    </source>
</evidence>
<gene>
    <name evidence="4" type="ORF">L228DRAFT_271139</name>
</gene>
<dbReference type="OrthoDB" id="3647246at2759"/>
<feature type="domain" description="SAM-like" evidence="3">
    <location>
        <begin position="399"/>
        <end position="479"/>
    </location>
</feature>
<feature type="compositionally biased region" description="Basic and acidic residues" evidence="1">
    <location>
        <begin position="74"/>
        <end position="83"/>
    </location>
</feature>